<evidence type="ECO:0000256" key="1">
    <source>
        <dbReference type="ARBA" id="ARBA00023125"/>
    </source>
</evidence>
<dbReference type="InterPro" id="IPR036271">
    <property type="entry name" value="Tet_transcr_reg_TetR-rel_C_sf"/>
</dbReference>
<dbReference type="SUPFAM" id="SSF48498">
    <property type="entry name" value="Tetracyclin repressor-like, C-terminal domain"/>
    <property type="match status" value="1"/>
</dbReference>
<dbReference type="PRINTS" id="PR00455">
    <property type="entry name" value="HTHTETR"/>
</dbReference>
<evidence type="ECO:0000256" key="3">
    <source>
        <dbReference type="SAM" id="MobiDB-lite"/>
    </source>
</evidence>
<name>A0A7Z0EM54_9ACTN</name>
<dbReference type="InterPro" id="IPR050109">
    <property type="entry name" value="HTH-type_TetR-like_transc_reg"/>
</dbReference>
<feature type="DNA-binding region" description="H-T-H motif" evidence="2">
    <location>
        <begin position="51"/>
        <end position="70"/>
    </location>
</feature>
<dbReference type="Proteomes" id="UP000572051">
    <property type="component" value="Unassembled WGS sequence"/>
</dbReference>
<sequence length="208" mass="22161">MSDPGPERPGRPVLPMAGAARPERADAARNRRALLAAAREILAERGAGAITLEAVAARAGTGVGTAYRRFGDLAGLTHAMVDAQEHEFQRGFLSGPPPLGPGAPPLDRLHAFADAFLDRLEEQAELLAVAETDSPQARYRSGAYAAHHAHLMSLVADLRPDTDAVYLADVLLAPLEAALHVHQRRDRGLSERRVRTGVHAVVDGLMAV</sequence>
<dbReference type="GO" id="GO:0000976">
    <property type="term" value="F:transcription cis-regulatory region binding"/>
    <property type="evidence" value="ECO:0007669"/>
    <property type="project" value="TreeGrafter"/>
</dbReference>
<protein>
    <submittedName>
        <fullName evidence="5">AcrR family transcriptional regulator</fullName>
    </submittedName>
</protein>
<proteinExistence type="predicted"/>
<gene>
    <name evidence="5" type="ORF">HNR10_002538</name>
</gene>
<evidence type="ECO:0000313" key="6">
    <source>
        <dbReference type="Proteomes" id="UP000572051"/>
    </source>
</evidence>
<dbReference type="InterPro" id="IPR009057">
    <property type="entry name" value="Homeodomain-like_sf"/>
</dbReference>
<dbReference type="PROSITE" id="PS50977">
    <property type="entry name" value="HTH_TETR_2"/>
    <property type="match status" value="1"/>
</dbReference>
<dbReference type="Pfam" id="PF00440">
    <property type="entry name" value="TetR_N"/>
    <property type="match status" value="1"/>
</dbReference>
<feature type="domain" description="HTH tetR-type" evidence="4">
    <location>
        <begin position="28"/>
        <end position="88"/>
    </location>
</feature>
<dbReference type="RefSeq" id="WP_312889232.1">
    <property type="nucleotide sequence ID" value="NZ_JACCFS010000001.1"/>
</dbReference>
<feature type="compositionally biased region" description="Basic and acidic residues" evidence="3">
    <location>
        <begin position="1"/>
        <end position="10"/>
    </location>
</feature>
<feature type="region of interest" description="Disordered" evidence="3">
    <location>
        <begin position="1"/>
        <end position="25"/>
    </location>
</feature>
<dbReference type="AlphaFoldDB" id="A0A7Z0EM54"/>
<reference evidence="5 6" key="1">
    <citation type="submission" date="2020-07" db="EMBL/GenBank/DDBJ databases">
        <title>Sequencing the genomes of 1000 actinobacteria strains.</title>
        <authorList>
            <person name="Klenk H.-P."/>
        </authorList>
    </citation>
    <scope>NUCLEOTIDE SEQUENCE [LARGE SCALE GENOMIC DNA]</scope>
    <source>
        <strain evidence="5 6">DSM 44442</strain>
    </source>
</reference>
<dbReference type="PANTHER" id="PTHR30055:SF209">
    <property type="entry name" value="POSSIBLE TRANSCRIPTIONAL REGULATORY PROTEIN (PROBABLY TETR-FAMILY)"/>
    <property type="match status" value="1"/>
</dbReference>
<dbReference type="EMBL" id="JACCFS010000001">
    <property type="protein sequence ID" value="NYJ34657.1"/>
    <property type="molecule type" value="Genomic_DNA"/>
</dbReference>
<accession>A0A7Z0EM54</accession>
<keyword evidence="6" id="KW-1185">Reference proteome</keyword>
<dbReference type="Gene3D" id="1.10.357.10">
    <property type="entry name" value="Tetracycline Repressor, domain 2"/>
    <property type="match status" value="1"/>
</dbReference>
<dbReference type="SUPFAM" id="SSF46689">
    <property type="entry name" value="Homeodomain-like"/>
    <property type="match status" value="1"/>
</dbReference>
<organism evidence="5 6">
    <name type="scientific">Nocardiopsis aegyptia</name>
    <dbReference type="NCBI Taxonomy" id="220378"/>
    <lineage>
        <taxon>Bacteria</taxon>
        <taxon>Bacillati</taxon>
        <taxon>Actinomycetota</taxon>
        <taxon>Actinomycetes</taxon>
        <taxon>Streptosporangiales</taxon>
        <taxon>Nocardiopsidaceae</taxon>
        <taxon>Nocardiopsis</taxon>
    </lineage>
</organism>
<evidence type="ECO:0000259" key="4">
    <source>
        <dbReference type="PROSITE" id="PS50977"/>
    </source>
</evidence>
<evidence type="ECO:0000256" key="2">
    <source>
        <dbReference type="PROSITE-ProRule" id="PRU00335"/>
    </source>
</evidence>
<comment type="caution">
    <text evidence="5">The sequence shown here is derived from an EMBL/GenBank/DDBJ whole genome shotgun (WGS) entry which is preliminary data.</text>
</comment>
<keyword evidence="1 2" id="KW-0238">DNA-binding</keyword>
<evidence type="ECO:0000313" key="5">
    <source>
        <dbReference type="EMBL" id="NYJ34657.1"/>
    </source>
</evidence>
<dbReference type="PANTHER" id="PTHR30055">
    <property type="entry name" value="HTH-TYPE TRANSCRIPTIONAL REGULATOR RUTR"/>
    <property type="match status" value="1"/>
</dbReference>
<dbReference type="GO" id="GO:0003700">
    <property type="term" value="F:DNA-binding transcription factor activity"/>
    <property type="evidence" value="ECO:0007669"/>
    <property type="project" value="TreeGrafter"/>
</dbReference>
<dbReference type="InterPro" id="IPR001647">
    <property type="entry name" value="HTH_TetR"/>
</dbReference>